<dbReference type="CDD" id="cd08977">
    <property type="entry name" value="SusD"/>
    <property type="match status" value="1"/>
</dbReference>
<dbReference type="RefSeq" id="WP_130854567.1">
    <property type="nucleotide sequence ID" value="NZ_JBHLWO010000001.1"/>
</dbReference>
<evidence type="ECO:0000313" key="8">
    <source>
        <dbReference type="EMBL" id="MFC0317524.1"/>
    </source>
</evidence>
<sequence>MKKFIHHISILTVLILGIVVSSCSKDWLNPAPENQVSGDDSTFTNPQNAQRFVNSAYTNLLTWDQSSFAWIGVTSITSDDADKGSSPGDTGSDKDQLDNFTFSASTPSFYSMWSSNYLGVNYCNRALENVPQFSIEEALKTRYAAEVRFLRAYYYFNLVRMFGNVPKIDRVIDYENVEERETAYTQLPADSIYAFIKSDLEFALNNLPKNTEYAAQDLGRATMGAAAGLLAKVSMYRKEWNRAYSLTDSIINGAVGAYGLVNDYTTIWRESGENSSESLFEIQSSGLRNSSVQQFSQVQGIKEGAFNVPSSQVFQGWGFNTPSADLYNAYSEGDVRRDATIISVGNTLFDGVRVISAFNPRYNYKAYQSILKETYGGSTDYSNVNIRILRMGEIYLIRAEAANELGNTSVALSSVNAIRARARGNNPNAVPDIQAAGQDELRRLIWNERRLEMAMEFDRFFDLVRTGQAGAILRAQGKQFVDGKHELFPIPQNEIIASENRLRQNPGY</sequence>
<proteinExistence type="inferred from homology"/>
<dbReference type="InterPro" id="IPR033985">
    <property type="entry name" value="SusD-like_N"/>
</dbReference>
<dbReference type="Proteomes" id="UP001589774">
    <property type="component" value="Unassembled WGS sequence"/>
</dbReference>
<dbReference type="EMBL" id="JBHLWO010000001">
    <property type="protein sequence ID" value="MFC0317524.1"/>
    <property type="molecule type" value="Genomic_DNA"/>
</dbReference>
<dbReference type="InterPro" id="IPR011990">
    <property type="entry name" value="TPR-like_helical_dom_sf"/>
</dbReference>
<evidence type="ECO:0000256" key="2">
    <source>
        <dbReference type="ARBA" id="ARBA00006275"/>
    </source>
</evidence>
<accession>A0ABV6HF67</accession>
<reference evidence="8 9" key="1">
    <citation type="submission" date="2024-09" db="EMBL/GenBank/DDBJ databases">
        <authorList>
            <person name="Sun Q."/>
            <person name="Mori K."/>
        </authorList>
    </citation>
    <scope>NUCLEOTIDE SEQUENCE [LARGE SCALE GENOMIC DNA]</scope>
    <source>
        <strain evidence="8 9">CCM 7765</strain>
    </source>
</reference>
<keyword evidence="3" id="KW-0732">Signal</keyword>
<feature type="domain" description="RagB/SusD" evidence="6">
    <location>
        <begin position="340"/>
        <end position="508"/>
    </location>
</feature>
<evidence type="ECO:0000256" key="3">
    <source>
        <dbReference type="ARBA" id="ARBA00022729"/>
    </source>
</evidence>
<dbReference type="Pfam" id="PF14322">
    <property type="entry name" value="SusD-like_3"/>
    <property type="match status" value="1"/>
</dbReference>
<comment type="caution">
    <text evidence="8">The sequence shown here is derived from an EMBL/GenBank/DDBJ whole genome shotgun (WGS) entry which is preliminary data.</text>
</comment>
<name>A0ABV6HF67_9SPHI</name>
<dbReference type="SUPFAM" id="SSF48452">
    <property type="entry name" value="TPR-like"/>
    <property type="match status" value="1"/>
</dbReference>
<comment type="similarity">
    <text evidence="2">Belongs to the SusD family.</text>
</comment>
<dbReference type="PROSITE" id="PS51257">
    <property type="entry name" value="PROKAR_LIPOPROTEIN"/>
    <property type="match status" value="1"/>
</dbReference>
<evidence type="ECO:0000259" key="6">
    <source>
        <dbReference type="Pfam" id="PF07980"/>
    </source>
</evidence>
<dbReference type="Pfam" id="PF07980">
    <property type="entry name" value="SusD_RagB"/>
    <property type="match status" value="1"/>
</dbReference>
<comment type="subcellular location">
    <subcellularLocation>
        <location evidence="1">Cell outer membrane</location>
    </subcellularLocation>
</comment>
<keyword evidence="5" id="KW-0998">Cell outer membrane</keyword>
<evidence type="ECO:0000259" key="7">
    <source>
        <dbReference type="Pfam" id="PF14322"/>
    </source>
</evidence>
<organism evidence="8 9">
    <name type="scientific">Olivibacter oleidegradans</name>
    <dbReference type="NCBI Taxonomy" id="760123"/>
    <lineage>
        <taxon>Bacteria</taxon>
        <taxon>Pseudomonadati</taxon>
        <taxon>Bacteroidota</taxon>
        <taxon>Sphingobacteriia</taxon>
        <taxon>Sphingobacteriales</taxon>
        <taxon>Sphingobacteriaceae</taxon>
        <taxon>Olivibacter</taxon>
    </lineage>
</organism>
<dbReference type="Gene3D" id="1.25.40.390">
    <property type="match status" value="1"/>
</dbReference>
<gene>
    <name evidence="8" type="ORF">ACFFI0_04350</name>
</gene>
<evidence type="ECO:0000256" key="1">
    <source>
        <dbReference type="ARBA" id="ARBA00004442"/>
    </source>
</evidence>
<evidence type="ECO:0000313" key="9">
    <source>
        <dbReference type="Proteomes" id="UP001589774"/>
    </source>
</evidence>
<feature type="domain" description="SusD-like N-terminal" evidence="7">
    <location>
        <begin position="79"/>
        <end position="233"/>
    </location>
</feature>
<dbReference type="InterPro" id="IPR012944">
    <property type="entry name" value="SusD_RagB_dom"/>
</dbReference>
<evidence type="ECO:0000256" key="4">
    <source>
        <dbReference type="ARBA" id="ARBA00023136"/>
    </source>
</evidence>
<protein>
    <submittedName>
        <fullName evidence="8">RagB/SusD family nutrient uptake outer membrane protein</fullName>
    </submittedName>
</protein>
<keyword evidence="4" id="KW-0472">Membrane</keyword>
<evidence type="ECO:0000256" key="5">
    <source>
        <dbReference type="ARBA" id="ARBA00023237"/>
    </source>
</evidence>
<keyword evidence="9" id="KW-1185">Reference proteome</keyword>